<dbReference type="GO" id="GO:0005615">
    <property type="term" value="C:extracellular space"/>
    <property type="evidence" value="ECO:0007669"/>
    <property type="project" value="TreeGrafter"/>
</dbReference>
<proteinExistence type="inferred from homology"/>
<dbReference type="InterPro" id="IPR024571">
    <property type="entry name" value="ERAP1-like_C_dom"/>
</dbReference>
<dbReference type="GO" id="GO:0008270">
    <property type="term" value="F:zinc ion binding"/>
    <property type="evidence" value="ECO:0007669"/>
    <property type="project" value="TreeGrafter"/>
</dbReference>
<sequence length="183" mass="21265">MWIAVWLSKMARVAGVLLGVAVGNREKWDKVWEMYLAETDAQEKNKLMASLCAIKDHAVLNRFITLCWDEKNVRGQDYFLAIISIANNPIGQNLVWDYVREKWESYVNRFGLNERYLGRMIPAITKRFNTNLKLEEMKNFFAKYPEAGAGTAARKEALENISGNIKWLQNNKNIVIEWFTKNV</sequence>
<keyword evidence="2" id="KW-0031">Aminopeptidase</keyword>
<comment type="similarity">
    <text evidence="1">Belongs to the peptidase M1 family.</text>
</comment>
<reference evidence="5" key="1">
    <citation type="journal article" date="2020" name="BMC">
        <title>Leishmania infection induces a limited differential gene expression in the sand fly midgut.</title>
        <authorList>
            <person name="Coutinho-Abreu I.V."/>
            <person name="Serafim T.D."/>
            <person name="Meneses C."/>
            <person name="Kamhawi S."/>
            <person name="Oliveira F."/>
            <person name="Valenzuela J.G."/>
        </authorList>
    </citation>
    <scope>NUCLEOTIDE SEQUENCE</scope>
    <source>
        <strain evidence="5">Jacobina</strain>
        <tissue evidence="5">Midgut</tissue>
    </source>
</reference>
<dbReference type="GO" id="GO:0043171">
    <property type="term" value="P:peptide catabolic process"/>
    <property type="evidence" value="ECO:0007669"/>
    <property type="project" value="TreeGrafter"/>
</dbReference>
<evidence type="ECO:0000313" key="5">
    <source>
        <dbReference type="EMBL" id="MBC1173506.1"/>
    </source>
</evidence>
<keyword evidence="2" id="KW-0645">Protease</keyword>
<dbReference type="GO" id="GO:0005737">
    <property type="term" value="C:cytoplasm"/>
    <property type="evidence" value="ECO:0007669"/>
    <property type="project" value="TreeGrafter"/>
</dbReference>
<dbReference type="PANTHER" id="PTHR11533:SF276">
    <property type="entry name" value="GLUTAMYL AMINOPEPTIDASE"/>
    <property type="match status" value="1"/>
</dbReference>
<dbReference type="GO" id="GO:0042277">
    <property type="term" value="F:peptide binding"/>
    <property type="evidence" value="ECO:0007669"/>
    <property type="project" value="TreeGrafter"/>
</dbReference>
<keyword evidence="3" id="KW-0732">Signal</keyword>
<dbReference type="VEuPathDB" id="VectorBase:LLONM1_006344"/>
<keyword evidence="2" id="KW-0378">Hydrolase</keyword>
<feature type="signal peptide" evidence="3">
    <location>
        <begin position="1"/>
        <end position="15"/>
    </location>
</feature>
<evidence type="ECO:0000256" key="3">
    <source>
        <dbReference type="SAM" id="SignalP"/>
    </source>
</evidence>
<feature type="domain" description="ERAP1-like C-terminal" evidence="4">
    <location>
        <begin position="19"/>
        <end position="161"/>
    </location>
</feature>
<dbReference type="EMBL" id="GITU01004803">
    <property type="protein sequence ID" value="MBC1173506.1"/>
    <property type="molecule type" value="Transcribed_RNA"/>
</dbReference>
<dbReference type="GO" id="GO:0070006">
    <property type="term" value="F:metalloaminopeptidase activity"/>
    <property type="evidence" value="ECO:0007669"/>
    <property type="project" value="TreeGrafter"/>
</dbReference>
<evidence type="ECO:0000259" key="4">
    <source>
        <dbReference type="Pfam" id="PF11838"/>
    </source>
</evidence>
<accession>A0A7G3AQF7</accession>
<feature type="chain" id="PRO_5028837712" evidence="3">
    <location>
        <begin position="16"/>
        <end position="183"/>
    </location>
</feature>
<dbReference type="GO" id="GO:0016020">
    <property type="term" value="C:membrane"/>
    <property type="evidence" value="ECO:0007669"/>
    <property type="project" value="TreeGrafter"/>
</dbReference>
<dbReference type="Pfam" id="PF11838">
    <property type="entry name" value="ERAP1_C"/>
    <property type="match status" value="1"/>
</dbReference>
<evidence type="ECO:0000256" key="1">
    <source>
        <dbReference type="ARBA" id="ARBA00010136"/>
    </source>
</evidence>
<dbReference type="AlphaFoldDB" id="A0A7G3AQF7"/>
<evidence type="ECO:0000256" key="2">
    <source>
        <dbReference type="ARBA" id="ARBA00022438"/>
    </source>
</evidence>
<name>A0A7G3AQF7_LUTLO</name>
<protein>
    <submittedName>
        <fullName evidence="5">Putative secreted protein</fullName>
    </submittedName>
</protein>
<dbReference type="Gene3D" id="1.25.50.20">
    <property type="match status" value="1"/>
</dbReference>
<dbReference type="PANTHER" id="PTHR11533">
    <property type="entry name" value="PROTEASE M1 ZINC METALLOPROTEASE"/>
    <property type="match status" value="1"/>
</dbReference>
<organism evidence="5">
    <name type="scientific">Lutzomyia longipalpis</name>
    <name type="common">Sand fly</name>
    <dbReference type="NCBI Taxonomy" id="7200"/>
    <lineage>
        <taxon>Eukaryota</taxon>
        <taxon>Metazoa</taxon>
        <taxon>Ecdysozoa</taxon>
        <taxon>Arthropoda</taxon>
        <taxon>Hexapoda</taxon>
        <taxon>Insecta</taxon>
        <taxon>Pterygota</taxon>
        <taxon>Neoptera</taxon>
        <taxon>Endopterygota</taxon>
        <taxon>Diptera</taxon>
        <taxon>Nematocera</taxon>
        <taxon>Psychodoidea</taxon>
        <taxon>Psychodidae</taxon>
        <taxon>Lutzomyia</taxon>
        <taxon>Lutzomyia</taxon>
    </lineage>
</organism>
<dbReference type="InterPro" id="IPR050344">
    <property type="entry name" value="Peptidase_M1_aminopeptidases"/>
</dbReference>
<dbReference type="GO" id="GO:0006508">
    <property type="term" value="P:proteolysis"/>
    <property type="evidence" value="ECO:0007669"/>
    <property type="project" value="TreeGrafter"/>
</dbReference>